<keyword evidence="1" id="KW-0813">Transport</keyword>
<reference evidence="5" key="1">
    <citation type="submission" date="2021-03" db="EMBL/GenBank/DDBJ databases">
        <title>Roseibium sp. CAU 1637 isolated from Incheon.</title>
        <authorList>
            <person name="Kim W."/>
        </authorList>
    </citation>
    <scope>NUCLEOTIDE SEQUENCE</scope>
    <source>
        <strain evidence="5">CAU 1637</strain>
    </source>
</reference>
<evidence type="ECO:0000256" key="1">
    <source>
        <dbReference type="ARBA" id="ARBA00022448"/>
    </source>
</evidence>
<evidence type="ECO:0000256" key="2">
    <source>
        <dbReference type="ARBA" id="ARBA00022741"/>
    </source>
</evidence>
<dbReference type="Proteomes" id="UP000664779">
    <property type="component" value="Unassembled WGS sequence"/>
</dbReference>
<dbReference type="Gene3D" id="3.40.50.300">
    <property type="entry name" value="P-loop containing nucleotide triphosphate hydrolases"/>
    <property type="match status" value="1"/>
</dbReference>
<dbReference type="EMBL" id="JAFLNF010000004">
    <property type="protein sequence ID" value="MBO0345654.1"/>
    <property type="molecule type" value="Genomic_DNA"/>
</dbReference>
<dbReference type="SUPFAM" id="SSF52540">
    <property type="entry name" value="P-loop containing nucleoside triphosphate hydrolases"/>
    <property type="match status" value="1"/>
</dbReference>
<dbReference type="InterPro" id="IPR003439">
    <property type="entry name" value="ABC_transporter-like_ATP-bd"/>
</dbReference>
<dbReference type="PANTHER" id="PTHR42781:SF4">
    <property type="entry name" value="SPERMIDINE_PUTRESCINE IMPORT ATP-BINDING PROTEIN POTA"/>
    <property type="match status" value="1"/>
</dbReference>
<protein>
    <submittedName>
        <fullName evidence="5">ATP-binding cassette domain-containing protein</fullName>
    </submittedName>
</protein>
<dbReference type="PROSITE" id="PS50893">
    <property type="entry name" value="ABC_TRANSPORTER_2"/>
    <property type="match status" value="1"/>
</dbReference>
<accession>A0A939J994</accession>
<evidence type="ECO:0000256" key="3">
    <source>
        <dbReference type="ARBA" id="ARBA00022840"/>
    </source>
</evidence>
<gene>
    <name evidence="5" type="ORF">J0X15_10525</name>
</gene>
<keyword evidence="2" id="KW-0547">Nucleotide-binding</keyword>
<dbReference type="Pfam" id="PF00005">
    <property type="entry name" value="ABC_tran"/>
    <property type="match status" value="1"/>
</dbReference>
<feature type="domain" description="ABC transporter" evidence="4">
    <location>
        <begin position="8"/>
        <end position="226"/>
    </location>
</feature>
<dbReference type="PANTHER" id="PTHR42781">
    <property type="entry name" value="SPERMIDINE/PUTRESCINE IMPORT ATP-BINDING PROTEIN POTA"/>
    <property type="match status" value="1"/>
</dbReference>
<proteinExistence type="predicted"/>
<dbReference type="GO" id="GO:0016887">
    <property type="term" value="F:ATP hydrolysis activity"/>
    <property type="evidence" value="ECO:0007669"/>
    <property type="project" value="InterPro"/>
</dbReference>
<dbReference type="SMART" id="SM00382">
    <property type="entry name" value="AAA"/>
    <property type="match status" value="1"/>
</dbReference>
<comment type="caution">
    <text evidence="5">The sequence shown here is derived from an EMBL/GenBank/DDBJ whole genome shotgun (WGS) entry which is preliminary data.</text>
</comment>
<keyword evidence="6" id="KW-1185">Reference proteome</keyword>
<evidence type="ECO:0000313" key="5">
    <source>
        <dbReference type="EMBL" id="MBO0345654.1"/>
    </source>
</evidence>
<sequence length="228" mass="24193">MPPHANTSSGLDLNAVHLQVEGKSLLTIDHVIAEQETLTVMGPSGSGKSSLLNLIAGFLPTSFTVTGDVRLAGRSLLGLPPQARHVGILFQSPLLFPHLSVGENLLVGLRSEALATGSWKLRRERLAARRTTAEQALASVGLDGFFGRDPATLSGGQQTRAALMRLLLSQPKALLLDEPFSSLDTALRGEIRSLTFERAKAASLPVLLVTHDLEDAEAAQGPVIDLGR</sequence>
<evidence type="ECO:0000259" key="4">
    <source>
        <dbReference type="PROSITE" id="PS50893"/>
    </source>
</evidence>
<dbReference type="InterPro" id="IPR050093">
    <property type="entry name" value="ABC_SmlMolc_Importer"/>
</dbReference>
<organism evidence="5 6">
    <name type="scientific">Roseibium limicola</name>
    <dbReference type="NCBI Taxonomy" id="2816037"/>
    <lineage>
        <taxon>Bacteria</taxon>
        <taxon>Pseudomonadati</taxon>
        <taxon>Pseudomonadota</taxon>
        <taxon>Alphaproteobacteria</taxon>
        <taxon>Hyphomicrobiales</taxon>
        <taxon>Stappiaceae</taxon>
        <taxon>Roseibium</taxon>
    </lineage>
</organism>
<dbReference type="AlphaFoldDB" id="A0A939J994"/>
<dbReference type="InterPro" id="IPR003593">
    <property type="entry name" value="AAA+_ATPase"/>
</dbReference>
<evidence type="ECO:0000313" key="6">
    <source>
        <dbReference type="Proteomes" id="UP000664779"/>
    </source>
</evidence>
<dbReference type="InterPro" id="IPR027417">
    <property type="entry name" value="P-loop_NTPase"/>
</dbReference>
<dbReference type="GO" id="GO:0005524">
    <property type="term" value="F:ATP binding"/>
    <property type="evidence" value="ECO:0007669"/>
    <property type="project" value="UniProtKB-KW"/>
</dbReference>
<name>A0A939J994_9HYPH</name>
<keyword evidence="3 5" id="KW-0067">ATP-binding</keyword>